<accession>A0ABR4XQU4</accession>
<evidence type="ECO:0008006" key="3">
    <source>
        <dbReference type="Google" id="ProtNLM"/>
    </source>
</evidence>
<keyword evidence="2" id="KW-1185">Reference proteome</keyword>
<dbReference type="Proteomes" id="UP000030023">
    <property type="component" value="Unassembled WGS sequence"/>
</dbReference>
<dbReference type="Pfam" id="PF12847">
    <property type="entry name" value="Methyltransf_18"/>
    <property type="match status" value="1"/>
</dbReference>
<reference evidence="1 2" key="1">
    <citation type="journal article" date="2014" name="Antonie Van Leeuwenhoek">
        <title>Oenococcus alcoholitolerans sp. nov., a lactic acid bacteria isolated from cachaca and ethanol fermentation processes.</title>
        <authorList>
            <person name="Badotti F."/>
            <person name="Moreira A.P."/>
            <person name="Tonon L.A."/>
            <person name="de Lucena B.T."/>
            <person name="Gomes Fde C."/>
            <person name="Kruger R."/>
            <person name="Thompson C.C."/>
            <person name="de Morais M.A.Jr."/>
            <person name="Rosa C.A."/>
            <person name="Thompson F.L."/>
        </authorList>
    </citation>
    <scope>NUCLEOTIDE SEQUENCE [LARGE SCALE GENOMIC DNA]</scope>
    <source>
        <strain evidence="1 2">UFRJ-M7.2.18</strain>
    </source>
</reference>
<dbReference type="PANTHER" id="PTHR38451">
    <property type="entry name" value="TRNA (ADENINE(22)-N(1))-METHYLTRANSFERASE"/>
    <property type="match status" value="1"/>
</dbReference>
<dbReference type="Gene3D" id="3.40.50.150">
    <property type="entry name" value="Vaccinia Virus protein VP39"/>
    <property type="match status" value="1"/>
</dbReference>
<comment type="caution">
    <text evidence="1">The sequence shown here is derived from an EMBL/GenBank/DDBJ whole genome shotgun (WGS) entry which is preliminary data.</text>
</comment>
<organism evidence="1 2">
    <name type="scientific">Oenococcus alcoholitolerans</name>
    <dbReference type="NCBI Taxonomy" id="931074"/>
    <lineage>
        <taxon>Bacteria</taxon>
        <taxon>Bacillati</taxon>
        <taxon>Bacillota</taxon>
        <taxon>Bacilli</taxon>
        <taxon>Lactobacillales</taxon>
        <taxon>Lactobacillaceae</taxon>
        <taxon>Oenococcus</taxon>
    </lineage>
</organism>
<evidence type="ECO:0000313" key="1">
    <source>
        <dbReference type="EMBL" id="KGO31536.1"/>
    </source>
</evidence>
<proteinExistence type="predicted"/>
<feature type="non-terminal residue" evidence="1">
    <location>
        <position position="80"/>
    </location>
</feature>
<gene>
    <name evidence="1" type="ORF">Q757_06640</name>
</gene>
<dbReference type="SUPFAM" id="SSF53335">
    <property type="entry name" value="S-adenosyl-L-methionine-dependent methyltransferases"/>
    <property type="match status" value="1"/>
</dbReference>
<name>A0ABR4XQU4_9LACO</name>
<dbReference type="InterPro" id="IPR029063">
    <property type="entry name" value="SAM-dependent_MTases_sf"/>
</dbReference>
<evidence type="ECO:0000313" key="2">
    <source>
        <dbReference type="Proteomes" id="UP000030023"/>
    </source>
</evidence>
<dbReference type="PANTHER" id="PTHR38451:SF1">
    <property type="entry name" value="TRNA (ADENINE(22)-N(1))-METHYLTRANSFERASE"/>
    <property type="match status" value="1"/>
</dbReference>
<protein>
    <recommendedName>
        <fullName evidence="3">SAM-dependent methyltransferase</fullName>
    </recommendedName>
</protein>
<sequence>MAKLSDRLLEIYRFIPENTRVADIGTDHAAIPIALVETQKSDFILATDIGNGPLSQAKEQIELADLEEQQDYIHLRLGDG</sequence>
<dbReference type="EMBL" id="AXCV01000316">
    <property type="protein sequence ID" value="KGO31536.1"/>
    <property type="molecule type" value="Genomic_DNA"/>
</dbReference>